<sequence length="572" mass="60939">MSFRCSITVNRLFAVVAFASATLFASSHSLVRAQGTAPAAEGGTVVTDATEPVVVVTLGSVNKLMQDINYLTGVVGQPQYGGIFQMMAGTFTQGVDLNQPIGIIVPLVNGTPEPIALLPTADVRTVLKRLEAQTGPADELDDGTLVIAVGANTVYIRQVGTWAAIARNRDLLALAPTDPASLFEGMGNDYDIAIRLRMQLVPTETRNMLVAQLRQGFEQAISKQDQADAEGTKAMAESSIKQIEQLIQDTDELKIGWNIDQAGKQLMFEGSFTAVAGSELAAMYGGQQAIPSQFASVIRDDAAAYYHTAMSIGPQAVEQVSASLENATGAIRAALDQSDDLSDAQRDDVEALVQRIIDLASRSVKEGKADVGALLLANQNDFQFVFGGFVADGNEAAQIVKDLAAKIQNEPKAPKFSFDVSTYKGVTMHLIEADVPQGEDELQKMFGPKLRVHVGTGAKSVFVAVGKDSESLMKNLIDSGASDQGGVRPVGQFRVQLLPILQYAQSIETNEVIAAMIDTLSRASDGGDVMVVQKSIVNGQESRMLVSEGVLQAVGAAVRQVQQQKMQNNGNF</sequence>
<protein>
    <submittedName>
        <fullName evidence="2">Uncharacterized protein</fullName>
    </submittedName>
</protein>
<reference evidence="3" key="1">
    <citation type="journal article" date="2019" name="Int. J. Syst. Evol. Microbiol.">
        <title>The Global Catalogue of Microorganisms (GCM) 10K type strain sequencing project: providing services to taxonomists for standard genome sequencing and annotation.</title>
        <authorList>
            <consortium name="The Broad Institute Genomics Platform"/>
            <consortium name="The Broad Institute Genome Sequencing Center for Infectious Disease"/>
            <person name="Wu L."/>
            <person name="Ma J."/>
        </authorList>
    </citation>
    <scope>NUCLEOTIDE SEQUENCE [LARGE SCALE GENOMIC DNA]</scope>
    <source>
        <strain evidence="3">JCM 17759</strain>
    </source>
</reference>
<keyword evidence="3" id="KW-1185">Reference proteome</keyword>
<evidence type="ECO:0000256" key="1">
    <source>
        <dbReference type="SAM" id="SignalP"/>
    </source>
</evidence>
<dbReference type="EMBL" id="BAABGA010000064">
    <property type="protein sequence ID" value="GAA4462650.1"/>
    <property type="molecule type" value="Genomic_DNA"/>
</dbReference>
<dbReference type="RefSeq" id="WP_345325993.1">
    <property type="nucleotide sequence ID" value="NZ_BAABGA010000064.1"/>
</dbReference>
<gene>
    <name evidence="2" type="ORF">GCM10023156_46700</name>
</gene>
<feature type="chain" id="PRO_5046767831" evidence="1">
    <location>
        <begin position="26"/>
        <end position="572"/>
    </location>
</feature>
<proteinExistence type="predicted"/>
<organism evidence="2 3">
    <name type="scientific">Novipirellula rosea</name>
    <dbReference type="NCBI Taxonomy" id="1031540"/>
    <lineage>
        <taxon>Bacteria</taxon>
        <taxon>Pseudomonadati</taxon>
        <taxon>Planctomycetota</taxon>
        <taxon>Planctomycetia</taxon>
        <taxon>Pirellulales</taxon>
        <taxon>Pirellulaceae</taxon>
        <taxon>Novipirellula</taxon>
    </lineage>
</organism>
<feature type="signal peptide" evidence="1">
    <location>
        <begin position="1"/>
        <end position="25"/>
    </location>
</feature>
<name>A0ABP8N7F4_9BACT</name>
<evidence type="ECO:0000313" key="3">
    <source>
        <dbReference type="Proteomes" id="UP001500840"/>
    </source>
</evidence>
<keyword evidence="1" id="KW-0732">Signal</keyword>
<evidence type="ECO:0000313" key="2">
    <source>
        <dbReference type="EMBL" id="GAA4462650.1"/>
    </source>
</evidence>
<dbReference type="Proteomes" id="UP001500840">
    <property type="component" value="Unassembled WGS sequence"/>
</dbReference>
<accession>A0ABP8N7F4</accession>
<comment type="caution">
    <text evidence="2">The sequence shown here is derived from an EMBL/GenBank/DDBJ whole genome shotgun (WGS) entry which is preliminary data.</text>
</comment>